<proteinExistence type="predicted"/>
<name>A0AAN9IF25_CLITE</name>
<dbReference type="AlphaFoldDB" id="A0AAN9IF25"/>
<keyword evidence="2" id="KW-1185">Reference proteome</keyword>
<protein>
    <submittedName>
        <fullName evidence="1">Uncharacterized protein</fullName>
    </submittedName>
</protein>
<evidence type="ECO:0000313" key="2">
    <source>
        <dbReference type="Proteomes" id="UP001359559"/>
    </source>
</evidence>
<dbReference type="Proteomes" id="UP001359559">
    <property type="component" value="Unassembled WGS sequence"/>
</dbReference>
<gene>
    <name evidence="1" type="ORF">RJT34_23528</name>
</gene>
<evidence type="ECO:0000313" key="1">
    <source>
        <dbReference type="EMBL" id="KAK7278498.1"/>
    </source>
</evidence>
<dbReference type="EMBL" id="JAYKXN010000006">
    <property type="protein sequence ID" value="KAK7278498.1"/>
    <property type="molecule type" value="Genomic_DNA"/>
</dbReference>
<sequence>MMLSWECGVPFLFLSLPNPTHPFSFSLSHETTALSFYSLTWFCGLALENRQRVLFKRLRFPSNQAQAFIFLPSSSGLWRRGLCFPFVFAMNVAKRKTFRVPLGFVLHHSNGGFLL</sequence>
<organism evidence="1 2">
    <name type="scientific">Clitoria ternatea</name>
    <name type="common">Butterfly pea</name>
    <dbReference type="NCBI Taxonomy" id="43366"/>
    <lineage>
        <taxon>Eukaryota</taxon>
        <taxon>Viridiplantae</taxon>
        <taxon>Streptophyta</taxon>
        <taxon>Embryophyta</taxon>
        <taxon>Tracheophyta</taxon>
        <taxon>Spermatophyta</taxon>
        <taxon>Magnoliopsida</taxon>
        <taxon>eudicotyledons</taxon>
        <taxon>Gunneridae</taxon>
        <taxon>Pentapetalae</taxon>
        <taxon>rosids</taxon>
        <taxon>fabids</taxon>
        <taxon>Fabales</taxon>
        <taxon>Fabaceae</taxon>
        <taxon>Papilionoideae</taxon>
        <taxon>50 kb inversion clade</taxon>
        <taxon>NPAAA clade</taxon>
        <taxon>indigoferoid/millettioid clade</taxon>
        <taxon>Phaseoleae</taxon>
        <taxon>Clitoria</taxon>
    </lineage>
</organism>
<reference evidence="1 2" key="1">
    <citation type="submission" date="2024-01" db="EMBL/GenBank/DDBJ databases">
        <title>The genomes of 5 underutilized Papilionoideae crops provide insights into root nodulation and disease resistance.</title>
        <authorList>
            <person name="Yuan L."/>
        </authorList>
    </citation>
    <scope>NUCLEOTIDE SEQUENCE [LARGE SCALE GENOMIC DNA]</scope>
    <source>
        <strain evidence="1">LY-2023</strain>
        <tissue evidence="1">Leaf</tissue>
    </source>
</reference>
<comment type="caution">
    <text evidence="1">The sequence shown here is derived from an EMBL/GenBank/DDBJ whole genome shotgun (WGS) entry which is preliminary data.</text>
</comment>
<accession>A0AAN9IF25</accession>